<keyword evidence="4" id="KW-1133">Transmembrane helix</keyword>
<dbReference type="Pfam" id="PF12833">
    <property type="entry name" value="HTH_18"/>
    <property type="match status" value="1"/>
</dbReference>
<dbReference type="InterPro" id="IPR018060">
    <property type="entry name" value="HTH_AraC"/>
</dbReference>
<evidence type="ECO:0000256" key="1">
    <source>
        <dbReference type="ARBA" id="ARBA00023015"/>
    </source>
</evidence>
<dbReference type="SUPFAM" id="SSF46689">
    <property type="entry name" value="Homeodomain-like"/>
    <property type="match status" value="1"/>
</dbReference>
<dbReference type="PROSITE" id="PS01124">
    <property type="entry name" value="HTH_ARAC_FAMILY_2"/>
    <property type="match status" value="1"/>
</dbReference>
<keyword evidence="3" id="KW-0804">Transcription</keyword>
<dbReference type="PROSITE" id="PS00041">
    <property type="entry name" value="HTH_ARAC_FAMILY_1"/>
    <property type="match status" value="1"/>
</dbReference>
<dbReference type="InterPro" id="IPR009057">
    <property type="entry name" value="Homeodomain-like_sf"/>
</dbReference>
<keyword evidence="4" id="KW-0812">Transmembrane</keyword>
<feature type="transmembrane region" description="Helical" evidence="4">
    <location>
        <begin position="107"/>
        <end position="125"/>
    </location>
</feature>
<dbReference type="InterPro" id="IPR020449">
    <property type="entry name" value="Tscrpt_reg_AraC-type_HTH"/>
</dbReference>
<dbReference type="RefSeq" id="WP_202011885.1">
    <property type="nucleotide sequence ID" value="NZ_JAERRB010000005.1"/>
</dbReference>
<evidence type="ECO:0000256" key="2">
    <source>
        <dbReference type="ARBA" id="ARBA00023125"/>
    </source>
</evidence>
<keyword evidence="1" id="KW-0805">Transcription regulation</keyword>
<evidence type="ECO:0000256" key="3">
    <source>
        <dbReference type="ARBA" id="ARBA00023163"/>
    </source>
</evidence>
<dbReference type="Proteomes" id="UP000613030">
    <property type="component" value="Unassembled WGS sequence"/>
</dbReference>
<feature type="transmembrane region" description="Helical" evidence="4">
    <location>
        <begin position="173"/>
        <end position="194"/>
    </location>
</feature>
<keyword evidence="4" id="KW-0472">Membrane</keyword>
<evidence type="ECO:0000259" key="5">
    <source>
        <dbReference type="PROSITE" id="PS01124"/>
    </source>
</evidence>
<sequence length="336" mass="38805">MALACLKIYLNNIGFTYTSVGALVDAFVPFMIIMPIGPLIYLYAKAELFPNFKIDRTARKHFYSAIVDLFHHACALVFLFVLLLGWVNPHKNNFGAWFDAYNVYSDIPRWISLTVYLLLALRLVNNVVKEARLKNEIVPALPWLREFLWVFLAFDFLWLLYLIPYVIPQYTDLILSSVDWFPVYVPLVAIIYWLGVRGFLIGRQDNNLLPKPPQLQLSAEMIDQTLKSLHRSMTENNLYLDAELNLAKLSKHVGMHPKIVSAVLNQKLGKSFNEYVNQFRVEEVKKRLVKEENKKYTIASLAYECGFNSQPTFQRAFKTVVGLTPREFLQRNGDAA</sequence>
<dbReference type="Gene3D" id="1.10.10.60">
    <property type="entry name" value="Homeodomain-like"/>
    <property type="match status" value="2"/>
</dbReference>
<dbReference type="PANTHER" id="PTHR43280:SF2">
    <property type="entry name" value="HTH-TYPE TRANSCRIPTIONAL REGULATOR EXSA"/>
    <property type="match status" value="1"/>
</dbReference>
<feature type="domain" description="HTH araC/xylS-type" evidence="5">
    <location>
        <begin position="223"/>
        <end position="331"/>
    </location>
</feature>
<dbReference type="PRINTS" id="PR00032">
    <property type="entry name" value="HTHARAC"/>
</dbReference>
<keyword evidence="7" id="KW-1185">Reference proteome</keyword>
<evidence type="ECO:0000256" key="4">
    <source>
        <dbReference type="SAM" id="Phobius"/>
    </source>
</evidence>
<feature type="transmembrane region" description="Helical" evidence="4">
    <location>
        <begin position="65"/>
        <end position="87"/>
    </location>
</feature>
<feature type="transmembrane region" description="Helical" evidence="4">
    <location>
        <begin position="20"/>
        <end position="44"/>
    </location>
</feature>
<gene>
    <name evidence="6" type="ORF">JI741_17510</name>
</gene>
<dbReference type="InterPro" id="IPR018062">
    <property type="entry name" value="HTH_AraC-typ_CS"/>
</dbReference>
<proteinExistence type="predicted"/>
<comment type="caution">
    <text evidence="6">The sequence shown here is derived from an EMBL/GenBank/DDBJ whole genome shotgun (WGS) entry which is preliminary data.</text>
</comment>
<name>A0ABS1KXK5_9BACT</name>
<evidence type="ECO:0000313" key="7">
    <source>
        <dbReference type="Proteomes" id="UP000613030"/>
    </source>
</evidence>
<protein>
    <submittedName>
        <fullName evidence="6">Helix-turn-helix transcriptional regulator</fullName>
    </submittedName>
</protein>
<accession>A0ABS1KXK5</accession>
<organism evidence="6 7">
    <name type="scientific">Chryseolinea lacunae</name>
    <dbReference type="NCBI Taxonomy" id="2801331"/>
    <lineage>
        <taxon>Bacteria</taxon>
        <taxon>Pseudomonadati</taxon>
        <taxon>Bacteroidota</taxon>
        <taxon>Cytophagia</taxon>
        <taxon>Cytophagales</taxon>
        <taxon>Fulvivirgaceae</taxon>
        <taxon>Chryseolinea</taxon>
    </lineage>
</organism>
<feature type="transmembrane region" description="Helical" evidence="4">
    <location>
        <begin position="146"/>
        <end position="167"/>
    </location>
</feature>
<dbReference type="PANTHER" id="PTHR43280">
    <property type="entry name" value="ARAC-FAMILY TRANSCRIPTIONAL REGULATOR"/>
    <property type="match status" value="1"/>
</dbReference>
<dbReference type="EMBL" id="JAERRB010000005">
    <property type="protein sequence ID" value="MBL0743031.1"/>
    <property type="molecule type" value="Genomic_DNA"/>
</dbReference>
<reference evidence="6 7" key="1">
    <citation type="submission" date="2021-01" db="EMBL/GenBank/DDBJ databases">
        <title>Chryseolinea sp. Jin1 Genome sequencing and assembly.</title>
        <authorList>
            <person name="Kim I."/>
        </authorList>
    </citation>
    <scope>NUCLEOTIDE SEQUENCE [LARGE SCALE GENOMIC DNA]</scope>
    <source>
        <strain evidence="6 7">Jin1</strain>
    </source>
</reference>
<dbReference type="SMART" id="SM00342">
    <property type="entry name" value="HTH_ARAC"/>
    <property type="match status" value="1"/>
</dbReference>
<evidence type="ECO:0000313" key="6">
    <source>
        <dbReference type="EMBL" id="MBL0743031.1"/>
    </source>
</evidence>
<keyword evidence="2" id="KW-0238">DNA-binding</keyword>